<dbReference type="InterPro" id="IPR050486">
    <property type="entry name" value="Mannose-1P_guanyltransferase"/>
</dbReference>
<gene>
    <name evidence="3" type="ORF">H8S23_03895</name>
</gene>
<proteinExistence type="predicted"/>
<dbReference type="RefSeq" id="WP_186886980.1">
    <property type="nucleotide sequence ID" value="NZ_JACONZ010000001.1"/>
</dbReference>
<dbReference type="Gene3D" id="3.90.550.10">
    <property type="entry name" value="Spore Coat Polysaccharide Biosynthesis Protein SpsA, Chain A"/>
    <property type="match status" value="1"/>
</dbReference>
<feature type="domain" description="CBS" evidence="2">
    <location>
        <begin position="1"/>
        <end position="56"/>
    </location>
</feature>
<organism evidence="3 4">
    <name type="scientific">Anaerofilum hominis</name>
    <dbReference type="NCBI Taxonomy" id="2763016"/>
    <lineage>
        <taxon>Bacteria</taxon>
        <taxon>Bacillati</taxon>
        <taxon>Bacillota</taxon>
        <taxon>Clostridia</taxon>
        <taxon>Eubacteriales</taxon>
        <taxon>Oscillospiraceae</taxon>
        <taxon>Anaerofilum</taxon>
    </lineage>
</organism>
<evidence type="ECO:0000313" key="4">
    <source>
        <dbReference type="Proteomes" id="UP000659630"/>
    </source>
</evidence>
<dbReference type="PROSITE" id="PS51371">
    <property type="entry name" value="CBS"/>
    <property type="match status" value="1"/>
</dbReference>
<keyword evidence="1" id="KW-0129">CBS domain</keyword>
<keyword evidence="4" id="KW-1185">Reference proteome</keyword>
<dbReference type="EMBL" id="JACONZ010000001">
    <property type="protein sequence ID" value="MBC5580641.1"/>
    <property type="molecule type" value="Genomic_DNA"/>
</dbReference>
<dbReference type="SUPFAM" id="SSF54631">
    <property type="entry name" value="CBS-domain pair"/>
    <property type="match status" value="1"/>
</dbReference>
<evidence type="ECO:0000256" key="1">
    <source>
        <dbReference type="PROSITE-ProRule" id="PRU00703"/>
    </source>
</evidence>
<dbReference type="Gene3D" id="3.10.580.10">
    <property type="entry name" value="CBS-domain"/>
    <property type="match status" value="1"/>
</dbReference>
<dbReference type="AlphaFoldDB" id="A0A923KVC3"/>
<dbReference type="InterPro" id="IPR000644">
    <property type="entry name" value="CBS_dom"/>
</dbReference>
<dbReference type="InterPro" id="IPR005835">
    <property type="entry name" value="NTP_transferase_dom"/>
</dbReference>
<dbReference type="InterPro" id="IPR029044">
    <property type="entry name" value="Nucleotide-diphossugar_trans"/>
</dbReference>
<dbReference type="InterPro" id="IPR046342">
    <property type="entry name" value="CBS_dom_sf"/>
</dbReference>
<keyword evidence="3" id="KW-0808">Transferase</keyword>
<dbReference type="Pfam" id="PF00571">
    <property type="entry name" value="CBS"/>
    <property type="match status" value="1"/>
</dbReference>
<protein>
    <submittedName>
        <fullName evidence="3">NTP transferase domain-containing protein</fullName>
    </submittedName>
</protein>
<dbReference type="Proteomes" id="UP000659630">
    <property type="component" value="Unassembled WGS sequence"/>
</dbReference>
<accession>A0A923KVC3</accession>
<dbReference type="SUPFAM" id="SSF53448">
    <property type="entry name" value="Nucleotide-diphospho-sugar transferases"/>
    <property type="match status" value="1"/>
</dbReference>
<comment type="caution">
    <text evidence="3">The sequence shown here is derived from an EMBL/GenBank/DDBJ whole genome shotgun (WGS) entry which is preliminary data.</text>
</comment>
<evidence type="ECO:0000313" key="3">
    <source>
        <dbReference type="EMBL" id="MBC5580641.1"/>
    </source>
</evidence>
<dbReference type="GO" id="GO:0016740">
    <property type="term" value="F:transferase activity"/>
    <property type="evidence" value="ECO:0007669"/>
    <property type="project" value="UniProtKB-KW"/>
</dbReference>
<sequence>MKLDELLIEEDRTVLEAMRRLDETGHRILFVAPEGRLKAVVTDSDVRRYILRGGALTGPVREMANYRPKSVTVEERGSARRLLLQYSIDALPVLDRRGVINDVIFEGDLDVDTHKKADLPVVIMAGGLGTRLYPYTKILPKPLIPVGELPIAEHIINRFKNFGCYEFTLVVNYKKSMIKSYFNDLEKDYTVHYADEDQPLGTGGGLALLKGRVTSTFFLTNCDVLIDADFGDIYDFHRRQGNLITVVCAFKHITIPYGVIELGSGGEIKNVTEKPEMNFLTNTGVYVVEPRVIDELEDGVAVGFPDIMEKYRHAGEKIGVYPVSENSWMDMGQLEELENMRRRMEEQNG</sequence>
<dbReference type="Pfam" id="PF00483">
    <property type="entry name" value="NTP_transferase"/>
    <property type="match status" value="1"/>
</dbReference>
<evidence type="ECO:0000259" key="2">
    <source>
        <dbReference type="PROSITE" id="PS51371"/>
    </source>
</evidence>
<name>A0A923KVC3_9FIRM</name>
<dbReference type="PANTHER" id="PTHR22572">
    <property type="entry name" value="SUGAR-1-PHOSPHATE GUANYL TRANSFERASE"/>
    <property type="match status" value="1"/>
</dbReference>
<reference evidence="3" key="1">
    <citation type="submission" date="2020-08" db="EMBL/GenBank/DDBJ databases">
        <title>Genome public.</title>
        <authorList>
            <person name="Liu C."/>
            <person name="Sun Q."/>
        </authorList>
    </citation>
    <scope>NUCLEOTIDE SEQUENCE</scope>
    <source>
        <strain evidence="3">BX8</strain>
    </source>
</reference>